<name>A0ABN9B863_9NEOB</name>
<evidence type="ECO:0000313" key="1">
    <source>
        <dbReference type="EMBL" id="CAI9543749.1"/>
    </source>
</evidence>
<keyword evidence="2" id="KW-1185">Reference proteome</keyword>
<comment type="caution">
    <text evidence="1">The sequence shown here is derived from an EMBL/GenBank/DDBJ whole genome shotgun (WGS) entry which is preliminary data.</text>
</comment>
<accession>A0ABN9B863</accession>
<dbReference type="Proteomes" id="UP001162483">
    <property type="component" value="Unassembled WGS sequence"/>
</dbReference>
<protein>
    <submittedName>
        <fullName evidence="1">Uncharacterized protein</fullName>
    </submittedName>
</protein>
<organism evidence="1 2">
    <name type="scientific">Staurois parvus</name>
    <dbReference type="NCBI Taxonomy" id="386267"/>
    <lineage>
        <taxon>Eukaryota</taxon>
        <taxon>Metazoa</taxon>
        <taxon>Chordata</taxon>
        <taxon>Craniata</taxon>
        <taxon>Vertebrata</taxon>
        <taxon>Euteleostomi</taxon>
        <taxon>Amphibia</taxon>
        <taxon>Batrachia</taxon>
        <taxon>Anura</taxon>
        <taxon>Neobatrachia</taxon>
        <taxon>Ranoidea</taxon>
        <taxon>Ranidae</taxon>
        <taxon>Staurois</taxon>
    </lineage>
</organism>
<gene>
    <name evidence="1" type="ORF">SPARVUS_LOCUS2351572</name>
</gene>
<sequence>MDPLFHSSGWYLQHLSQSPSLEGDYIPTYNAPGTFFIGFFEFRQGHRAP</sequence>
<reference evidence="1" key="1">
    <citation type="submission" date="2023-05" db="EMBL/GenBank/DDBJ databases">
        <authorList>
            <person name="Stuckert A."/>
        </authorList>
    </citation>
    <scope>NUCLEOTIDE SEQUENCE</scope>
</reference>
<evidence type="ECO:0000313" key="2">
    <source>
        <dbReference type="Proteomes" id="UP001162483"/>
    </source>
</evidence>
<proteinExistence type="predicted"/>
<dbReference type="EMBL" id="CATNWA010002787">
    <property type="protein sequence ID" value="CAI9543749.1"/>
    <property type="molecule type" value="Genomic_DNA"/>
</dbReference>